<name>A0A5E4QIP5_9NEOP</name>
<dbReference type="Proteomes" id="UP000324832">
    <property type="component" value="Unassembled WGS sequence"/>
</dbReference>
<evidence type="ECO:0000313" key="2">
    <source>
        <dbReference type="Proteomes" id="UP000324832"/>
    </source>
</evidence>
<dbReference type="EMBL" id="FZQP02003300">
    <property type="protein sequence ID" value="VVC97727.1"/>
    <property type="molecule type" value="Genomic_DNA"/>
</dbReference>
<reference evidence="1 2" key="1">
    <citation type="submission" date="2017-07" db="EMBL/GenBank/DDBJ databases">
        <authorList>
            <person name="Talla V."/>
            <person name="Backstrom N."/>
        </authorList>
    </citation>
    <scope>NUCLEOTIDE SEQUENCE [LARGE SCALE GENOMIC DNA]</scope>
</reference>
<keyword evidence="2" id="KW-1185">Reference proteome</keyword>
<evidence type="ECO:0000313" key="1">
    <source>
        <dbReference type="EMBL" id="VVC97727.1"/>
    </source>
</evidence>
<dbReference type="AlphaFoldDB" id="A0A5E4QIP5"/>
<gene>
    <name evidence="1" type="ORF">LSINAPIS_LOCUS8948</name>
</gene>
<proteinExistence type="predicted"/>
<organism evidence="1 2">
    <name type="scientific">Leptidea sinapis</name>
    <dbReference type="NCBI Taxonomy" id="189913"/>
    <lineage>
        <taxon>Eukaryota</taxon>
        <taxon>Metazoa</taxon>
        <taxon>Ecdysozoa</taxon>
        <taxon>Arthropoda</taxon>
        <taxon>Hexapoda</taxon>
        <taxon>Insecta</taxon>
        <taxon>Pterygota</taxon>
        <taxon>Neoptera</taxon>
        <taxon>Endopterygota</taxon>
        <taxon>Lepidoptera</taxon>
        <taxon>Glossata</taxon>
        <taxon>Ditrysia</taxon>
        <taxon>Papilionoidea</taxon>
        <taxon>Pieridae</taxon>
        <taxon>Dismorphiinae</taxon>
        <taxon>Leptidea</taxon>
    </lineage>
</organism>
<protein>
    <submittedName>
        <fullName evidence="1">Uncharacterized protein</fullName>
    </submittedName>
</protein>
<sequence length="170" mass="19455">MDVEKKGTTAGTIANKGIDHCQRFTGRLKGMEMNKVDKGDIFYLHRVHNGVFVTVAVPLHPETAVSVAWFFEASYYNVANATYFEPLLGDIETSSARRRRSAIETKNILTRRHFYTIIESMLEKPSASLQEDIEDCYYEAEYWGLENKCDYLTDMCPTSPLDFISVVFED</sequence>
<accession>A0A5E4QIP5</accession>